<accession>B0VHP6</accession>
<dbReference type="EMBL" id="CU466930">
    <property type="protein sequence ID" value="CAO80861.1"/>
    <property type="molecule type" value="Genomic_DNA"/>
</dbReference>
<gene>
    <name evidence="1" type="ordered locus">CLOAM0989</name>
</gene>
<organism evidence="1 2">
    <name type="scientific">Cloacimonas acidaminovorans (strain Evry)</name>
    <dbReference type="NCBI Taxonomy" id="459349"/>
    <lineage>
        <taxon>Bacteria</taxon>
        <taxon>Pseudomonadati</taxon>
        <taxon>Candidatus Cloacimonadota</taxon>
        <taxon>Candidatus Cloacimonadia</taxon>
        <taxon>Candidatus Cloacimonadales</taxon>
        <taxon>Candidatus Cloacimonadaceae</taxon>
        <taxon>Candidatus Cloacimonas</taxon>
    </lineage>
</organism>
<dbReference type="STRING" id="459349.CLOAM0989"/>
<proteinExistence type="predicted"/>
<name>B0VHP6_CLOAI</name>
<dbReference type="KEGG" id="caci:CLOAM0989"/>
<reference evidence="1 2" key="1">
    <citation type="journal article" date="2008" name="J. Bacteriol.">
        <title>'Candidatus Cloacamonas acidaminovorans': genome sequence reconstruction provides a first glimpse of a new bacterial division.</title>
        <authorList>
            <person name="Pelletier E."/>
            <person name="Kreimeyer A."/>
            <person name="Bocs S."/>
            <person name="Rouy Z."/>
            <person name="Gyapay G."/>
            <person name="Chouari R."/>
            <person name="Riviere D."/>
            <person name="Ganesan A."/>
            <person name="Daegelen P."/>
            <person name="Sghir A."/>
            <person name="Cohen G.N."/>
            <person name="Medigue C."/>
            <person name="Weissenbach J."/>
            <person name="Le Paslier D."/>
        </authorList>
    </citation>
    <scope>NUCLEOTIDE SEQUENCE [LARGE SCALE GENOMIC DNA]</scope>
    <source>
        <strain evidence="2">Evry</strain>
    </source>
</reference>
<dbReference type="Proteomes" id="UP000002019">
    <property type="component" value="Chromosome"/>
</dbReference>
<protein>
    <submittedName>
        <fullName evidence="1">Uncharacterized protein</fullName>
    </submittedName>
</protein>
<sequence>MFILFAFYVIQPYVPEKWYTFEWEPLDRTTVIETHTANKLEEITMGNNIPGTEGITKPAGISGKKEINAVNGNPVSIGDSEPAIAMPLNVLPQDNAKTTIPSSFPHNRNSNALKEVPGTITGGNFGFSSSLEEGGGEAYIISQTKPQINPTEEGEVYLEFKLTPKGTVDMSSVNILSYTSATYAEAVRKVMPSWKFGFKGTYNPKQLYRLRCRFVINE</sequence>
<keyword evidence="2" id="KW-1185">Reference proteome</keyword>
<evidence type="ECO:0000313" key="2">
    <source>
        <dbReference type="Proteomes" id="UP000002019"/>
    </source>
</evidence>
<dbReference type="HOGENOM" id="CLU_1265091_0_0_0"/>
<dbReference type="AlphaFoldDB" id="B0VHP6"/>
<evidence type="ECO:0000313" key="1">
    <source>
        <dbReference type="EMBL" id="CAO80861.1"/>
    </source>
</evidence>